<keyword evidence="5 10" id="KW-0378">Hydrolase</keyword>
<dbReference type="GO" id="GO:0009251">
    <property type="term" value="P:glucan catabolic process"/>
    <property type="evidence" value="ECO:0007669"/>
    <property type="project" value="TreeGrafter"/>
</dbReference>
<dbReference type="PANTHER" id="PTHR30620:SF16">
    <property type="entry name" value="LYSOSOMAL BETA GLUCOSIDASE"/>
    <property type="match status" value="1"/>
</dbReference>
<dbReference type="Pfam" id="PF14310">
    <property type="entry name" value="Fn3-like"/>
    <property type="match status" value="1"/>
</dbReference>
<keyword evidence="4 11" id="KW-0732">Signal</keyword>
<gene>
    <name evidence="13" type="ORF">E2F46_16360</name>
</gene>
<accession>A0A4R5TSP5</accession>
<evidence type="ECO:0000256" key="5">
    <source>
        <dbReference type="ARBA" id="ARBA00022801"/>
    </source>
</evidence>
<dbReference type="SMART" id="SM01217">
    <property type="entry name" value="Fn3_like"/>
    <property type="match status" value="1"/>
</dbReference>
<dbReference type="PANTHER" id="PTHR30620">
    <property type="entry name" value="PERIPLASMIC BETA-GLUCOSIDASE-RELATED"/>
    <property type="match status" value="1"/>
</dbReference>
<evidence type="ECO:0000256" key="2">
    <source>
        <dbReference type="ARBA" id="ARBA00005336"/>
    </source>
</evidence>
<dbReference type="Pfam" id="PF00933">
    <property type="entry name" value="Glyco_hydro_3"/>
    <property type="match status" value="1"/>
</dbReference>
<dbReference type="EMBL" id="SMTF01000021">
    <property type="protein sequence ID" value="TDK19942.1"/>
    <property type="molecule type" value="Genomic_DNA"/>
</dbReference>
<dbReference type="FunFam" id="3.20.20.300:FF:000005">
    <property type="entry name" value="Periplasmic beta-glucosidase"/>
    <property type="match status" value="1"/>
</dbReference>
<proteinExistence type="inferred from homology"/>
<dbReference type="SUPFAM" id="SSF52279">
    <property type="entry name" value="Beta-D-glucan exohydrolase, C-terminal domain"/>
    <property type="match status" value="1"/>
</dbReference>
<feature type="domain" description="Fibronectin type III-like" evidence="12">
    <location>
        <begin position="682"/>
        <end position="751"/>
    </location>
</feature>
<keyword evidence="14" id="KW-1185">Reference proteome</keyword>
<dbReference type="InterPro" id="IPR026891">
    <property type="entry name" value="Fn3-like"/>
</dbReference>
<keyword evidence="6 10" id="KW-0326">Glycosidase</keyword>
<dbReference type="FunFam" id="3.40.50.1700:FF:000009">
    <property type="entry name" value="Periplasmic beta-glucosidase"/>
    <property type="match status" value="1"/>
</dbReference>
<dbReference type="InterPro" id="IPR013783">
    <property type="entry name" value="Ig-like_fold"/>
</dbReference>
<evidence type="ECO:0000256" key="6">
    <source>
        <dbReference type="ARBA" id="ARBA00023295"/>
    </source>
</evidence>
<evidence type="ECO:0000259" key="12">
    <source>
        <dbReference type="SMART" id="SM01217"/>
    </source>
</evidence>
<evidence type="ECO:0000256" key="11">
    <source>
        <dbReference type="SAM" id="SignalP"/>
    </source>
</evidence>
<evidence type="ECO:0000256" key="4">
    <source>
        <dbReference type="ARBA" id="ARBA00022729"/>
    </source>
</evidence>
<evidence type="ECO:0000256" key="9">
    <source>
        <dbReference type="ARBA" id="ARBA00032594"/>
    </source>
</evidence>
<evidence type="ECO:0000313" key="14">
    <source>
        <dbReference type="Proteomes" id="UP000294796"/>
    </source>
</evidence>
<comment type="catalytic activity">
    <reaction evidence="1">
        <text>Hydrolysis of terminal, non-reducing beta-D-glucosyl residues with release of beta-D-glucose.</text>
        <dbReference type="EC" id="3.2.1.21"/>
    </reaction>
</comment>
<protein>
    <recommendedName>
        <fullName evidence="3">beta-glucosidase</fullName>
        <ecNumber evidence="3">3.2.1.21</ecNumber>
    </recommendedName>
    <alternativeName>
        <fullName evidence="9">Beta-D-glucoside glucohydrolase</fullName>
    </alternativeName>
    <alternativeName>
        <fullName evidence="7">Cellobiase</fullName>
    </alternativeName>
    <alternativeName>
        <fullName evidence="8">Gentiobiase</fullName>
    </alternativeName>
</protein>
<dbReference type="Gene3D" id="3.20.20.300">
    <property type="entry name" value="Glycoside hydrolase, family 3, N-terminal domain"/>
    <property type="match status" value="1"/>
</dbReference>
<dbReference type="GO" id="GO:0008422">
    <property type="term" value="F:beta-glucosidase activity"/>
    <property type="evidence" value="ECO:0007669"/>
    <property type="project" value="UniProtKB-EC"/>
</dbReference>
<dbReference type="Pfam" id="PF01915">
    <property type="entry name" value="Glyco_hydro_3_C"/>
    <property type="match status" value="1"/>
</dbReference>
<evidence type="ECO:0000256" key="8">
    <source>
        <dbReference type="ARBA" id="ARBA00032194"/>
    </source>
</evidence>
<dbReference type="Proteomes" id="UP000294796">
    <property type="component" value="Unassembled WGS sequence"/>
</dbReference>
<feature type="signal peptide" evidence="11">
    <location>
        <begin position="1"/>
        <end position="25"/>
    </location>
</feature>
<dbReference type="InterPro" id="IPR051915">
    <property type="entry name" value="Cellulose_Degrad_GH3"/>
</dbReference>
<evidence type="ECO:0000256" key="7">
    <source>
        <dbReference type="ARBA" id="ARBA00031448"/>
    </source>
</evidence>
<dbReference type="PRINTS" id="PR00133">
    <property type="entry name" value="GLHYDRLASE3"/>
</dbReference>
<dbReference type="FunFam" id="2.60.40.10:FF:000495">
    <property type="entry name" value="Periplasmic beta-glucosidase"/>
    <property type="match status" value="1"/>
</dbReference>
<dbReference type="InterPro" id="IPR001764">
    <property type="entry name" value="Glyco_hydro_3_N"/>
</dbReference>
<evidence type="ECO:0000256" key="1">
    <source>
        <dbReference type="ARBA" id="ARBA00000448"/>
    </source>
</evidence>
<evidence type="ECO:0000256" key="10">
    <source>
        <dbReference type="RuleBase" id="RU361161"/>
    </source>
</evidence>
<dbReference type="AlphaFoldDB" id="A0A4R5TSP5"/>
<dbReference type="OrthoDB" id="9781691at2"/>
<dbReference type="Gene3D" id="2.60.40.10">
    <property type="entry name" value="Immunoglobulins"/>
    <property type="match status" value="1"/>
</dbReference>
<dbReference type="InterPro" id="IPR017853">
    <property type="entry name" value="GH"/>
</dbReference>
<dbReference type="RefSeq" id="WP_133323658.1">
    <property type="nucleotide sequence ID" value="NZ_SMTF01000021.1"/>
</dbReference>
<name>A0A4R5TSP5_9GAMM</name>
<dbReference type="InterPro" id="IPR002772">
    <property type="entry name" value="Glyco_hydro_3_C"/>
</dbReference>
<comment type="similarity">
    <text evidence="2 10">Belongs to the glycosyl hydrolase 3 family.</text>
</comment>
<evidence type="ECO:0000313" key="13">
    <source>
        <dbReference type="EMBL" id="TDK19942.1"/>
    </source>
</evidence>
<dbReference type="InterPro" id="IPR036881">
    <property type="entry name" value="Glyco_hydro_3_C_sf"/>
</dbReference>
<feature type="chain" id="PRO_5020348576" description="beta-glucosidase" evidence="11">
    <location>
        <begin position="26"/>
        <end position="763"/>
    </location>
</feature>
<organism evidence="13 14">
    <name type="scientific">Luteimonas aestuarii</name>
    <dbReference type="NCBI Taxonomy" id="453837"/>
    <lineage>
        <taxon>Bacteria</taxon>
        <taxon>Pseudomonadati</taxon>
        <taxon>Pseudomonadota</taxon>
        <taxon>Gammaproteobacteria</taxon>
        <taxon>Lysobacterales</taxon>
        <taxon>Lysobacteraceae</taxon>
        <taxon>Luteimonas</taxon>
    </lineage>
</organism>
<reference evidence="13 14" key="1">
    <citation type="submission" date="2019-03" db="EMBL/GenBank/DDBJ databases">
        <title>Luteimonas zhaokaii sp.nov., isolated from the rectal contents of Plateau pika in Yushu, Qinghai Province, China.</title>
        <authorList>
            <person name="Zhang G."/>
        </authorList>
    </citation>
    <scope>NUCLEOTIDE SEQUENCE [LARGE SCALE GENOMIC DNA]</scope>
    <source>
        <strain evidence="13 14">B9</strain>
    </source>
</reference>
<evidence type="ECO:0000256" key="3">
    <source>
        <dbReference type="ARBA" id="ARBA00012744"/>
    </source>
</evidence>
<sequence>MTRETDTLSNAVLAGLMAVALTAPAAAGGDASAGTPKAAFSSAGDRAAERAFVDALMAKMTLEEKLGQLNQPPGVGNHTGPEAMAGNEDQIRRGEIGSFFGTHGVELTCRLQKIAVEETRLGIPLIFAYDVIHGHRTLFPVPLGEAASFDVEEVRIAARHAAVEASAHGIHWVFAPVLDVSRDPRWGRIVEGAGEDPYLGAVLATARVQGFQGDDLAAPDTVLATAKHFVAYGAADGGRDYDTAEISERTLHEVYLPPFKAAVDAGVQSIMAAFNDVGGVPMHAHGGLINGLLRGQWGWDGVLVSDYTGIMELMPHGVAANRQEAGALGINAGVDIDLVSRIYYEDLPAAIADGRVSMEQIDEAVRRMLNAKYRSGLFDDPYRYCKDPAREAALTLNPEQREAARRLAQKSFVLLENDNATLPLSKSLPTLAVIGPLAEHRQAMLGNWAVAGRQEDVVTPLEGLQAALGEGTRLVVAAGTDIEGGDRSGFDEAIRAAQQADAVVMFLGEHPDMSAEAHNRTSLDLPGAQEDLALAIAATGKPVVVVLLNGRPLSIGALQGKVGAVLEAWFPGVEGGNAIADVLFGDVNPSGKLPVTFPRNVGQIPIFHSHRNTGRPPSEEEKYTSKYIDVPWTPLYPFGHGLSYTTFAYDAVQVASPRVSKDALQQQVSVRVTNTGQRAGEEVVQLYLRDDVASVTQPVRRLRGFQRVALQPGESRTVTFDLGFADMALLDAGLRKVVEPGTFTVFVGGSSTAELEARFEVVR</sequence>
<comment type="caution">
    <text evidence="13">The sequence shown here is derived from an EMBL/GenBank/DDBJ whole genome shotgun (WGS) entry which is preliminary data.</text>
</comment>
<dbReference type="Gene3D" id="3.40.50.1700">
    <property type="entry name" value="Glycoside hydrolase family 3 C-terminal domain"/>
    <property type="match status" value="1"/>
</dbReference>
<dbReference type="InterPro" id="IPR019800">
    <property type="entry name" value="Glyco_hydro_3_AS"/>
</dbReference>
<dbReference type="SUPFAM" id="SSF51445">
    <property type="entry name" value="(Trans)glycosidases"/>
    <property type="match status" value="1"/>
</dbReference>
<dbReference type="PROSITE" id="PS00775">
    <property type="entry name" value="GLYCOSYL_HYDROL_F3"/>
    <property type="match status" value="1"/>
</dbReference>
<dbReference type="InterPro" id="IPR036962">
    <property type="entry name" value="Glyco_hydro_3_N_sf"/>
</dbReference>
<dbReference type="EC" id="3.2.1.21" evidence="3"/>